<dbReference type="OrthoDB" id="439639at2759"/>
<dbReference type="PANTHER" id="PTHR10352">
    <property type="entry name" value="EUKARYOTIC TRANSLATION INITIATION FACTOR 3 SUBUNIT G"/>
    <property type="match status" value="1"/>
</dbReference>
<dbReference type="Pfam" id="PF00076">
    <property type="entry name" value="RRM_1"/>
    <property type="match status" value="2"/>
</dbReference>
<keyword evidence="6" id="KW-1185">Reference proteome</keyword>
<evidence type="ECO:0000256" key="1">
    <source>
        <dbReference type="ARBA" id="ARBA00022884"/>
    </source>
</evidence>
<evidence type="ECO:0000256" key="3">
    <source>
        <dbReference type="SAM" id="Phobius"/>
    </source>
</evidence>
<keyword evidence="3" id="KW-0812">Transmembrane</keyword>
<protein>
    <submittedName>
        <fullName evidence="5">Putative RNA-binding 19</fullName>
    </submittedName>
</protein>
<dbReference type="InterPro" id="IPR012677">
    <property type="entry name" value="Nucleotide-bd_a/b_plait_sf"/>
</dbReference>
<dbReference type="SMART" id="SM00360">
    <property type="entry name" value="RRM"/>
    <property type="match status" value="1"/>
</dbReference>
<keyword evidence="1 2" id="KW-0694">RNA-binding</keyword>
<dbReference type="SUPFAM" id="SSF54928">
    <property type="entry name" value="RNA-binding domain, RBD"/>
    <property type="match status" value="2"/>
</dbReference>
<gene>
    <name evidence="5" type="ORF">BpHYR1_020426</name>
</gene>
<dbReference type="Proteomes" id="UP000276133">
    <property type="component" value="Unassembled WGS sequence"/>
</dbReference>
<feature type="domain" description="RRM" evidence="4">
    <location>
        <begin position="1"/>
        <end position="38"/>
    </location>
</feature>
<name>A0A3M7QA56_BRAPC</name>
<evidence type="ECO:0000256" key="2">
    <source>
        <dbReference type="PROSITE-ProRule" id="PRU00176"/>
    </source>
</evidence>
<evidence type="ECO:0000313" key="5">
    <source>
        <dbReference type="EMBL" id="RNA07835.1"/>
    </source>
</evidence>
<keyword evidence="3" id="KW-1133">Transmembrane helix</keyword>
<evidence type="ECO:0000313" key="6">
    <source>
        <dbReference type="Proteomes" id="UP000276133"/>
    </source>
</evidence>
<evidence type="ECO:0000259" key="4">
    <source>
        <dbReference type="PROSITE" id="PS50102"/>
    </source>
</evidence>
<dbReference type="InterPro" id="IPR000504">
    <property type="entry name" value="RRM_dom"/>
</dbReference>
<comment type="caution">
    <text evidence="5">The sequence shown here is derived from an EMBL/GenBank/DDBJ whole genome shotgun (WGS) entry which is preliminary data.</text>
</comment>
<reference evidence="5 6" key="1">
    <citation type="journal article" date="2018" name="Sci. Rep.">
        <title>Genomic signatures of local adaptation to the degree of environmental predictability in rotifers.</title>
        <authorList>
            <person name="Franch-Gras L."/>
            <person name="Hahn C."/>
            <person name="Garcia-Roger E.M."/>
            <person name="Carmona M.J."/>
            <person name="Serra M."/>
            <person name="Gomez A."/>
        </authorList>
    </citation>
    <scope>NUCLEOTIDE SEQUENCE [LARGE SCALE GENOMIC DNA]</scope>
    <source>
        <strain evidence="5">HYR1</strain>
    </source>
</reference>
<dbReference type="PROSITE" id="PS50102">
    <property type="entry name" value="RRM"/>
    <property type="match status" value="2"/>
</dbReference>
<feature type="domain" description="RRM" evidence="4">
    <location>
        <begin position="58"/>
        <end position="124"/>
    </location>
</feature>
<organism evidence="5 6">
    <name type="scientific">Brachionus plicatilis</name>
    <name type="common">Marine rotifer</name>
    <name type="synonym">Brachionus muelleri</name>
    <dbReference type="NCBI Taxonomy" id="10195"/>
    <lineage>
        <taxon>Eukaryota</taxon>
        <taxon>Metazoa</taxon>
        <taxon>Spiralia</taxon>
        <taxon>Gnathifera</taxon>
        <taxon>Rotifera</taxon>
        <taxon>Eurotatoria</taxon>
        <taxon>Monogononta</taxon>
        <taxon>Pseudotrocha</taxon>
        <taxon>Ploima</taxon>
        <taxon>Brachionidae</taxon>
        <taxon>Brachionus</taxon>
    </lineage>
</organism>
<dbReference type="AlphaFoldDB" id="A0A3M7QA56"/>
<sequence>MGYGFVKFKKSWDAKEAIKSLQGRELDGHCLEIKFSNRTGSIDSVKRKTSTTTKQKSSKILVRNIPFEAKTKEIEELFKVFGELKYVRLPKKIDGAHRGFGFVDFVTQSDAEILFKVFVKLKKNSTNYLRPKKNIIYFIVFFDRAGLPRYNFKSNSTFCTLIPYYICLSLIFYLFICIKLFIYFEQFIEHLSSVQKIELNSSGKKEEISKIYAVSLRFESYVDHFLDYLNQKYFPKFSHYRLIIIQRAFDALSHSTHFFGRRLVLEWAEPEQSQDVEILRQKEEQLSGSKNKRLKKSKILDDLGREEDDLRMDVGTEN</sequence>
<feature type="transmembrane region" description="Helical" evidence="3">
    <location>
        <begin position="162"/>
        <end position="184"/>
    </location>
</feature>
<accession>A0A3M7QA56</accession>
<proteinExistence type="predicted"/>
<keyword evidence="3" id="KW-0472">Membrane</keyword>
<dbReference type="EMBL" id="REGN01006933">
    <property type="protein sequence ID" value="RNA07835.1"/>
    <property type="molecule type" value="Genomic_DNA"/>
</dbReference>
<dbReference type="InterPro" id="IPR035979">
    <property type="entry name" value="RBD_domain_sf"/>
</dbReference>
<dbReference type="STRING" id="10195.A0A3M7QA56"/>
<dbReference type="Gene3D" id="3.30.70.330">
    <property type="match status" value="2"/>
</dbReference>
<dbReference type="GO" id="GO:0003723">
    <property type="term" value="F:RNA binding"/>
    <property type="evidence" value="ECO:0007669"/>
    <property type="project" value="UniProtKB-UniRule"/>
</dbReference>